<evidence type="ECO:0000256" key="1">
    <source>
        <dbReference type="SAM" id="MobiDB-lite"/>
    </source>
</evidence>
<dbReference type="InterPro" id="IPR036397">
    <property type="entry name" value="RNaseH_sf"/>
</dbReference>
<keyword evidence="5" id="KW-1185">Reference proteome</keyword>
<evidence type="ECO:0000259" key="3">
    <source>
        <dbReference type="PROSITE" id="PS50994"/>
    </source>
</evidence>
<comment type="caution">
    <text evidence="4">The sequence shown here is derived from an EMBL/GenBank/DDBJ whole genome shotgun (WGS) entry which is preliminary data.</text>
</comment>
<organism evidence="4 5">
    <name type="scientific">Mytilus galloprovincialis</name>
    <name type="common">Mediterranean mussel</name>
    <dbReference type="NCBI Taxonomy" id="29158"/>
    <lineage>
        <taxon>Eukaryota</taxon>
        <taxon>Metazoa</taxon>
        <taxon>Spiralia</taxon>
        <taxon>Lophotrochozoa</taxon>
        <taxon>Mollusca</taxon>
        <taxon>Bivalvia</taxon>
        <taxon>Autobranchia</taxon>
        <taxon>Pteriomorphia</taxon>
        <taxon>Mytilida</taxon>
        <taxon>Mytiloidea</taxon>
        <taxon>Mytilidae</taxon>
        <taxon>Mytilinae</taxon>
        <taxon>Mytilus</taxon>
    </lineage>
</organism>
<feature type="compositionally biased region" description="Low complexity" evidence="1">
    <location>
        <begin position="376"/>
        <end position="386"/>
    </location>
</feature>
<protein>
    <recommendedName>
        <fullName evidence="6">Integrase catalytic domain-containing protein</fullName>
    </recommendedName>
</protein>
<evidence type="ECO:0000313" key="4">
    <source>
        <dbReference type="EMBL" id="VDI53110.1"/>
    </source>
</evidence>
<dbReference type="Gene3D" id="3.30.420.10">
    <property type="entry name" value="Ribonuclease H-like superfamily/Ribonuclease H"/>
    <property type="match status" value="1"/>
</dbReference>
<feature type="domain" description="Integrase catalytic" evidence="3">
    <location>
        <begin position="67"/>
        <end position="228"/>
    </location>
</feature>
<dbReference type="Gene3D" id="2.40.50.40">
    <property type="match status" value="1"/>
</dbReference>
<dbReference type="GO" id="GO:0003676">
    <property type="term" value="F:nucleic acid binding"/>
    <property type="evidence" value="ECO:0007669"/>
    <property type="project" value="InterPro"/>
</dbReference>
<dbReference type="PROSITE" id="PS50994">
    <property type="entry name" value="INTEGRASE"/>
    <property type="match status" value="1"/>
</dbReference>
<evidence type="ECO:0000259" key="2">
    <source>
        <dbReference type="PROSITE" id="PS50013"/>
    </source>
</evidence>
<feature type="domain" description="Chromo" evidence="2">
    <location>
        <begin position="323"/>
        <end position="357"/>
    </location>
</feature>
<dbReference type="OrthoDB" id="6147806at2759"/>
<dbReference type="PANTHER" id="PTHR46585">
    <property type="entry name" value="INTEGRASE CORE DOMAIN CONTAINING PROTEIN"/>
    <property type="match status" value="1"/>
</dbReference>
<dbReference type="InterPro" id="IPR000953">
    <property type="entry name" value="Chromo/chromo_shadow_dom"/>
</dbReference>
<dbReference type="AlphaFoldDB" id="A0A8B6FUM5"/>
<accession>A0A8B6FUM5</accession>
<feature type="region of interest" description="Disordered" evidence="1">
    <location>
        <begin position="364"/>
        <end position="387"/>
    </location>
</feature>
<dbReference type="Proteomes" id="UP000596742">
    <property type="component" value="Unassembled WGS sequence"/>
</dbReference>
<evidence type="ECO:0008006" key="6">
    <source>
        <dbReference type="Google" id="ProtNLM"/>
    </source>
</evidence>
<gene>
    <name evidence="4" type="ORF">MGAL_10B093671</name>
</gene>
<dbReference type="InterPro" id="IPR016197">
    <property type="entry name" value="Chromo-like_dom_sf"/>
</dbReference>
<dbReference type="PANTHER" id="PTHR46585:SF1">
    <property type="entry name" value="CHROMO DOMAIN-CONTAINING PROTEIN"/>
    <property type="match status" value="1"/>
</dbReference>
<reference evidence="4" key="1">
    <citation type="submission" date="2018-11" db="EMBL/GenBank/DDBJ databases">
        <authorList>
            <person name="Alioto T."/>
            <person name="Alioto T."/>
        </authorList>
    </citation>
    <scope>NUCLEOTIDE SEQUENCE</scope>
</reference>
<dbReference type="Pfam" id="PF00665">
    <property type="entry name" value="rve"/>
    <property type="match status" value="1"/>
</dbReference>
<dbReference type="EMBL" id="UYJE01007261">
    <property type="protein sequence ID" value="VDI53110.1"/>
    <property type="molecule type" value="Genomic_DNA"/>
</dbReference>
<dbReference type="GO" id="GO:0015074">
    <property type="term" value="P:DNA integration"/>
    <property type="evidence" value="ECO:0007669"/>
    <property type="project" value="InterPro"/>
</dbReference>
<dbReference type="SUPFAM" id="SSF53098">
    <property type="entry name" value="Ribonuclease H-like"/>
    <property type="match status" value="1"/>
</dbReference>
<evidence type="ECO:0000313" key="5">
    <source>
        <dbReference type="Proteomes" id="UP000596742"/>
    </source>
</evidence>
<dbReference type="InterPro" id="IPR001584">
    <property type="entry name" value="Integrase_cat-core"/>
</dbReference>
<feature type="compositionally biased region" description="Basic and acidic residues" evidence="1">
    <location>
        <begin position="364"/>
        <end position="375"/>
    </location>
</feature>
<dbReference type="PROSITE" id="PS50013">
    <property type="entry name" value="CHROMO_2"/>
    <property type="match status" value="1"/>
</dbReference>
<proteinExistence type="predicted"/>
<dbReference type="InterPro" id="IPR012337">
    <property type="entry name" value="RNaseH-like_sf"/>
</dbReference>
<name>A0A8B6FUM5_MYTGA</name>
<sequence>MTYEDYLKKAYYDPSHPGSYGGVEKLYKAVRKEGKYVLGRAKIKKWLEGQETFGLHRQINRSFRRRKVIAPFIDYQWDADTAVMKSFSKENDGYAYFVVTIDVFSRFANTHPLRSTQGKEMVTALQTLFRRGRKPTKLRTDKGVEFRNRDVQRLLKAEKVDFFYTQNEQKSSYAERCIKTLKSRLYRYLSRHQTHRWIDVLDEITQSYNAAYHRSIKMAPRAVTKKDETRLWKLQYSTQHYVKPATRGYKFRKGDTVRISHVRQPFDREYDERWTMEYFVVDDRGTKDGISYFTLKDTLGDGVQGTFYQSELNRVRVTEQTMYRIEKVIRRRRHDALVKWMGWPVKFNSWIPLSSLKDYKSEEKERSDDLSRDDSSSVATPVSQSSHRSVYPLGRTMIFIRVNSRRGGDDMMEDFYLHLFSGDSLSTHADNHAGDFVVDLPKRYLLEGTWECALTELALPSQPECQTHRLYVCADVVEESYARNSFLPLLRSTEPLEEGTLEYTKPYYVRLRQTDLNRVRIFIRDDQLRACRFKTDLLYCTLHLRKRRWDR</sequence>
<dbReference type="SUPFAM" id="SSF54160">
    <property type="entry name" value="Chromo domain-like"/>
    <property type="match status" value="1"/>
</dbReference>